<evidence type="ECO:0000256" key="2">
    <source>
        <dbReference type="ARBA" id="ARBA00022649"/>
    </source>
</evidence>
<evidence type="ECO:0000313" key="9">
    <source>
        <dbReference type="EMBL" id="KGF72114.1"/>
    </source>
</evidence>
<dbReference type="PANTHER" id="PTHR33653:SF1">
    <property type="entry name" value="RIBONUCLEASE VAPC2"/>
    <property type="match status" value="1"/>
</dbReference>
<keyword evidence="10" id="KW-1185">Reference proteome</keyword>
<protein>
    <submittedName>
        <fullName evidence="9">Recombinase</fullName>
    </submittedName>
</protein>
<dbReference type="STRING" id="1497020.DO97_12270"/>
<keyword evidence="6" id="KW-0460">Magnesium</keyword>
<evidence type="ECO:0000256" key="6">
    <source>
        <dbReference type="ARBA" id="ARBA00022842"/>
    </source>
</evidence>
<dbReference type="Proteomes" id="UP000030170">
    <property type="component" value="Unassembled WGS sequence"/>
</dbReference>
<dbReference type="AlphaFoldDB" id="A0A098TJ70"/>
<accession>A0A098TJ70</accession>
<evidence type="ECO:0000256" key="4">
    <source>
        <dbReference type="ARBA" id="ARBA00022723"/>
    </source>
</evidence>
<dbReference type="PANTHER" id="PTHR33653">
    <property type="entry name" value="RIBONUCLEASE VAPC2"/>
    <property type="match status" value="1"/>
</dbReference>
<sequence>MTQPAKYLIDTNIISELRKKSKANPGVLQFFQQTAEQAAPLYLSVITIGELRRGVELIRHRGDQQQADLLENWLQTVLEDYADHILDFTVVEAQVWGKLRVPHPQNALDKQIAATALTCGLTLITRNVNDFAGTGVPTIDPFETVDGF</sequence>
<reference evidence="9 10" key="1">
    <citation type="journal article" date="2014" name="Mol. Ecol.">
        <title>Evolution of Synechococcus.</title>
        <authorList>
            <person name="Dvorak P."/>
            <person name="Casamatta D."/>
            <person name="Hasler P."/>
            <person name="Poulickova A."/>
            <person name="Ondrej V."/>
            <person name="Sanges R."/>
        </authorList>
    </citation>
    <scope>NUCLEOTIDE SEQUENCE [LARGE SCALE GENOMIC DNA]</scope>
    <source>
        <strain evidence="9 10">CAUP A 1101</strain>
    </source>
</reference>
<dbReference type="InterPro" id="IPR029060">
    <property type="entry name" value="PIN-like_dom_sf"/>
</dbReference>
<evidence type="ECO:0000256" key="1">
    <source>
        <dbReference type="ARBA" id="ARBA00001946"/>
    </source>
</evidence>
<dbReference type="CDD" id="cd18746">
    <property type="entry name" value="PIN_VapC4-5_FitB-like"/>
    <property type="match status" value="1"/>
</dbReference>
<dbReference type="GO" id="GO:0046872">
    <property type="term" value="F:metal ion binding"/>
    <property type="evidence" value="ECO:0007669"/>
    <property type="project" value="UniProtKB-KW"/>
</dbReference>
<organism evidence="9 10">
    <name type="scientific">Neosynechococcus sphagnicola sy1</name>
    <dbReference type="NCBI Taxonomy" id="1497020"/>
    <lineage>
        <taxon>Bacteria</taxon>
        <taxon>Bacillati</taxon>
        <taxon>Cyanobacteriota</taxon>
        <taxon>Cyanophyceae</taxon>
        <taxon>Neosynechococcales</taxon>
        <taxon>Neosynechococcaceae</taxon>
        <taxon>Neosynechococcus</taxon>
    </lineage>
</organism>
<gene>
    <name evidence="9" type="ORF">DO97_12270</name>
</gene>
<dbReference type="OrthoDB" id="9815354at2"/>
<evidence type="ECO:0000259" key="8">
    <source>
        <dbReference type="Pfam" id="PF01850"/>
    </source>
</evidence>
<dbReference type="SUPFAM" id="SSF88723">
    <property type="entry name" value="PIN domain-like"/>
    <property type="match status" value="1"/>
</dbReference>
<proteinExistence type="inferred from homology"/>
<evidence type="ECO:0000256" key="7">
    <source>
        <dbReference type="ARBA" id="ARBA00038093"/>
    </source>
</evidence>
<feature type="domain" description="PIN" evidence="8">
    <location>
        <begin position="7"/>
        <end position="127"/>
    </location>
</feature>
<comment type="similarity">
    <text evidence="7">Belongs to the PINc/VapC protein family.</text>
</comment>
<keyword evidence="4" id="KW-0479">Metal-binding</keyword>
<dbReference type="GO" id="GO:0004518">
    <property type="term" value="F:nuclease activity"/>
    <property type="evidence" value="ECO:0007669"/>
    <property type="project" value="UniProtKB-KW"/>
</dbReference>
<evidence type="ECO:0000256" key="5">
    <source>
        <dbReference type="ARBA" id="ARBA00022801"/>
    </source>
</evidence>
<keyword evidence="5" id="KW-0378">Hydrolase</keyword>
<dbReference type="InterPro" id="IPR002716">
    <property type="entry name" value="PIN_dom"/>
</dbReference>
<dbReference type="EMBL" id="JJML01000037">
    <property type="protein sequence ID" value="KGF72114.1"/>
    <property type="molecule type" value="Genomic_DNA"/>
</dbReference>
<dbReference type="Pfam" id="PF01850">
    <property type="entry name" value="PIN"/>
    <property type="match status" value="1"/>
</dbReference>
<evidence type="ECO:0000256" key="3">
    <source>
        <dbReference type="ARBA" id="ARBA00022722"/>
    </source>
</evidence>
<dbReference type="Gene3D" id="3.40.50.1010">
    <property type="entry name" value="5'-nuclease"/>
    <property type="match status" value="1"/>
</dbReference>
<comment type="caution">
    <text evidence="9">The sequence shown here is derived from an EMBL/GenBank/DDBJ whole genome shotgun (WGS) entry which is preliminary data.</text>
</comment>
<comment type="cofactor">
    <cofactor evidence="1">
        <name>Mg(2+)</name>
        <dbReference type="ChEBI" id="CHEBI:18420"/>
    </cofactor>
</comment>
<dbReference type="RefSeq" id="WP_036534847.1">
    <property type="nucleotide sequence ID" value="NZ_JJML01000037.1"/>
</dbReference>
<evidence type="ECO:0000313" key="10">
    <source>
        <dbReference type="Proteomes" id="UP000030170"/>
    </source>
</evidence>
<keyword evidence="2" id="KW-1277">Toxin-antitoxin system</keyword>
<dbReference type="GO" id="GO:0016787">
    <property type="term" value="F:hydrolase activity"/>
    <property type="evidence" value="ECO:0007669"/>
    <property type="project" value="UniProtKB-KW"/>
</dbReference>
<dbReference type="InterPro" id="IPR050556">
    <property type="entry name" value="Type_II_TA_system_RNase"/>
</dbReference>
<name>A0A098TJ70_9CYAN</name>
<keyword evidence="3" id="KW-0540">Nuclease</keyword>